<protein>
    <submittedName>
        <fullName evidence="2">Unannotated protein</fullName>
    </submittedName>
</protein>
<dbReference type="Gene3D" id="2.40.50.140">
    <property type="entry name" value="Nucleic acid-binding proteins"/>
    <property type="match status" value="1"/>
</dbReference>
<reference evidence="2" key="1">
    <citation type="submission" date="2020-05" db="EMBL/GenBank/DDBJ databases">
        <authorList>
            <person name="Chiriac C."/>
            <person name="Salcher M."/>
            <person name="Ghai R."/>
            <person name="Kavagutti S V."/>
        </authorList>
    </citation>
    <scope>NUCLEOTIDE SEQUENCE</scope>
</reference>
<dbReference type="GO" id="GO:0006260">
    <property type="term" value="P:DNA replication"/>
    <property type="evidence" value="ECO:0007669"/>
    <property type="project" value="InterPro"/>
</dbReference>
<gene>
    <name evidence="2" type="ORF">UFOPK3423_00935</name>
</gene>
<feature type="domain" description="OB" evidence="1">
    <location>
        <begin position="102"/>
        <end position="178"/>
    </location>
</feature>
<name>A0A6J7DVK2_9ZZZZ</name>
<dbReference type="EMBL" id="CAFBLQ010000093">
    <property type="protein sequence ID" value="CAB4874697.1"/>
    <property type="molecule type" value="Genomic_DNA"/>
</dbReference>
<dbReference type="PANTHER" id="PTHR32294:SF0">
    <property type="entry name" value="DNA POLYMERASE III SUBUNIT ALPHA"/>
    <property type="match status" value="1"/>
</dbReference>
<dbReference type="Pfam" id="PF01336">
    <property type="entry name" value="tRNA_anti-codon"/>
    <property type="match status" value="1"/>
</dbReference>
<dbReference type="InterPro" id="IPR004365">
    <property type="entry name" value="NA-bd_OB_tRNA"/>
</dbReference>
<evidence type="ECO:0000259" key="1">
    <source>
        <dbReference type="Pfam" id="PF01336"/>
    </source>
</evidence>
<dbReference type="AlphaFoldDB" id="A0A6J7DVK2"/>
<accession>A0A6J7DVK2</accession>
<sequence length="282" mass="30396">MLAVLEQAQAAGQQSQHDAQIGQASIFDMLEPAAGGVQPSQRQPDPPIPLDEFDQRELLAVEKEAIGLFISTHPLKEVREALDDAVDCTLDQLAERRDGDRVTVGGIITSAKRIRTKSGSHMMFAGLGDLQGEIELLLFEKVLNDNEQLLVVDEMVLVSGRVDHKDKQKTVLVVQRVERFEPSAEQVEAARERAAASPQGPQPLRLHVDATAGGVSARLIEDLKHVLANHAGESEVVLNIVTSAGARTLRFGDGYRVAPTPSLRAELEHILGPAALRAAAAA</sequence>
<organism evidence="2">
    <name type="scientific">freshwater metagenome</name>
    <dbReference type="NCBI Taxonomy" id="449393"/>
    <lineage>
        <taxon>unclassified sequences</taxon>
        <taxon>metagenomes</taxon>
        <taxon>ecological metagenomes</taxon>
    </lineage>
</organism>
<dbReference type="GO" id="GO:0003676">
    <property type="term" value="F:nucleic acid binding"/>
    <property type="evidence" value="ECO:0007669"/>
    <property type="project" value="InterPro"/>
</dbReference>
<dbReference type="InterPro" id="IPR004805">
    <property type="entry name" value="DnaE2/DnaE/PolC"/>
</dbReference>
<dbReference type="CDD" id="cd04485">
    <property type="entry name" value="DnaE_OBF"/>
    <property type="match status" value="1"/>
</dbReference>
<dbReference type="InterPro" id="IPR012340">
    <property type="entry name" value="NA-bd_OB-fold"/>
</dbReference>
<dbReference type="GO" id="GO:0008408">
    <property type="term" value="F:3'-5' exonuclease activity"/>
    <property type="evidence" value="ECO:0007669"/>
    <property type="project" value="InterPro"/>
</dbReference>
<proteinExistence type="predicted"/>
<evidence type="ECO:0000313" key="2">
    <source>
        <dbReference type="EMBL" id="CAB4874697.1"/>
    </source>
</evidence>
<dbReference type="PANTHER" id="PTHR32294">
    <property type="entry name" value="DNA POLYMERASE III SUBUNIT ALPHA"/>
    <property type="match status" value="1"/>
</dbReference>